<feature type="compositionally biased region" description="Basic residues" evidence="1">
    <location>
        <begin position="585"/>
        <end position="605"/>
    </location>
</feature>
<feature type="region of interest" description="Disordered" evidence="1">
    <location>
        <begin position="171"/>
        <end position="300"/>
    </location>
</feature>
<dbReference type="AlphaFoldDB" id="A0A9D4SZM6"/>
<name>A0A9D4SZM6_RHISA</name>
<evidence type="ECO:0000313" key="3">
    <source>
        <dbReference type="EMBL" id="KAH7961318.1"/>
    </source>
</evidence>
<feature type="region of interest" description="Disordered" evidence="1">
    <location>
        <begin position="508"/>
        <end position="636"/>
    </location>
</feature>
<protein>
    <recommendedName>
        <fullName evidence="2">Endonuclease/exonuclease/phosphatase domain-containing protein</fullName>
    </recommendedName>
</protein>
<dbReference type="VEuPathDB" id="VectorBase:RSAN_029684"/>
<feature type="compositionally biased region" description="Low complexity" evidence="1">
    <location>
        <begin position="865"/>
        <end position="889"/>
    </location>
</feature>
<keyword evidence="4" id="KW-1185">Reference proteome</keyword>
<feature type="compositionally biased region" description="Low complexity" evidence="1">
    <location>
        <begin position="518"/>
        <end position="528"/>
    </location>
</feature>
<dbReference type="EMBL" id="JABSTV010001249">
    <property type="protein sequence ID" value="KAH7961318.1"/>
    <property type="molecule type" value="Genomic_DNA"/>
</dbReference>
<dbReference type="PANTHER" id="PTHR31649:SF1">
    <property type="entry name" value="FARNESOIC ACID O-METHYL TRANSFERASE DOMAIN-CONTAINING PROTEIN"/>
    <property type="match status" value="1"/>
</dbReference>
<dbReference type="Gene3D" id="3.60.10.10">
    <property type="entry name" value="Endonuclease/exonuclease/phosphatase"/>
    <property type="match status" value="1"/>
</dbReference>
<feature type="compositionally biased region" description="Basic and acidic residues" evidence="1">
    <location>
        <begin position="273"/>
        <end position="285"/>
    </location>
</feature>
<evidence type="ECO:0000313" key="4">
    <source>
        <dbReference type="Proteomes" id="UP000821837"/>
    </source>
</evidence>
<evidence type="ECO:0000259" key="2">
    <source>
        <dbReference type="Pfam" id="PF14529"/>
    </source>
</evidence>
<feature type="region of interest" description="Disordered" evidence="1">
    <location>
        <begin position="1069"/>
        <end position="1094"/>
    </location>
</feature>
<feature type="compositionally biased region" description="Basic and acidic residues" evidence="1">
    <location>
        <begin position="242"/>
        <end position="253"/>
    </location>
</feature>
<feature type="compositionally biased region" description="Basic and acidic residues" evidence="1">
    <location>
        <begin position="171"/>
        <end position="185"/>
    </location>
</feature>
<dbReference type="SMART" id="SM00696">
    <property type="entry name" value="DM9"/>
    <property type="match status" value="2"/>
</dbReference>
<dbReference type="VEuPathDB" id="VectorBase:RSAN_034075"/>
<reference evidence="3" key="1">
    <citation type="journal article" date="2020" name="Cell">
        <title>Large-Scale Comparative Analyses of Tick Genomes Elucidate Their Genetic Diversity and Vector Capacities.</title>
        <authorList>
            <consortium name="Tick Genome and Microbiome Consortium (TIGMIC)"/>
            <person name="Jia N."/>
            <person name="Wang J."/>
            <person name="Shi W."/>
            <person name="Du L."/>
            <person name="Sun Y."/>
            <person name="Zhan W."/>
            <person name="Jiang J.F."/>
            <person name="Wang Q."/>
            <person name="Zhang B."/>
            <person name="Ji P."/>
            <person name="Bell-Sakyi L."/>
            <person name="Cui X.M."/>
            <person name="Yuan T.T."/>
            <person name="Jiang B.G."/>
            <person name="Yang W.F."/>
            <person name="Lam T.T."/>
            <person name="Chang Q.C."/>
            <person name="Ding S.J."/>
            <person name="Wang X.J."/>
            <person name="Zhu J.G."/>
            <person name="Ruan X.D."/>
            <person name="Zhao L."/>
            <person name="Wei J.T."/>
            <person name="Ye R.Z."/>
            <person name="Que T.C."/>
            <person name="Du C.H."/>
            <person name="Zhou Y.H."/>
            <person name="Cheng J.X."/>
            <person name="Dai P.F."/>
            <person name="Guo W.B."/>
            <person name="Han X.H."/>
            <person name="Huang E.J."/>
            <person name="Li L.F."/>
            <person name="Wei W."/>
            <person name="Gao Y.C."/>
            <person name="Liu J.Z."/>
            <person name="Shao H.Z."/>
            <person name="Wang X."/>
            <person name="Wang C.C."/>
            <person name="Yang T.C."/>
            <person name="Huo Q.B."/>
            <person name="Li W."/>
            <person name="Chen H.Y."/>
            <person name="Chen S.E."/>
            <person name="Zhou L.G."/>
            <person name="Ni X.B."/>
            <person name="Tian J.H."/>
            <person name="Sheng Y."/>
            <person name="Liu T."/>
            <person name="Pan Y.S."/>
            <person name="Xia L.Y."/>
            <person name="Li J."/>
            <person name="Zhao F."/>
            <person name="Cao W.C."/>
        </authorList>
    </citation>
    <scope>NUCLEOTIDE SEQUENCE</scope>
    <source>
        <strain evidence="3">Rsan-2018</strain>
    </source>
</reference>
<dbReference type="GO" id="GO:0003824">
    <property type="term" value="F:catalytic activity"/>
    <property type="evidence" value="ECO:0007669"/>
    <property type="project" value="InterPro"/>
</dbReference>
<evidence type="ECO:0000256" key="1">
    <source>
        <dbReference type="SAM" id="MobiDB-lite"/>
    </source>
</evidence>
<organism evidence="3 4">
    <name type="scientific">Rhipicephalus sanguineus</name>
    <name type="common">Brown dog tick</name>
    <name type="synonym">Ixodes sanguineus</name>
    <dbReference type="NCBI Taxonomy" id="34632"/>
    <lineage>
        <taxon>Eukaryota</taxon>
        <taxon>Metazoa</taxon>
        <taxon>Ecdysozoa</taxon>
        <taxon>Arthropoda</taxon>
        <taxon>Chelicerata</taxon>
        <taxon>Arachnida</taxon>
        <taxon>Acari</taxon>
        <taxon>Parasitiformes</taxon>
        <taxon>Ixodida</taxon>
        <taxon>Ixodoidea</taxon>
        <taxon>Ixodidae</taxon>
        <taxon>Rhipicephalinae</taxon>
        <taxon>Rhipicephalus</taxon>
        <taxon>Rhipicephalus</taxon>
    </lineage>
</organism>
<dbReference type="VEuPathDB" id="VectorBase:RSAN_043943"/>
<feature type="compositionally biased region" description="Polar residues" evidence="1">
    <location>
        <begin position="610"/>
        <end position="626"/>
    </location>
</feature>
<accession>A0A9D4SZM6</accession>
<dbReference type="PANTHER" id="PTHR31649">
    <property type="entry name" value="AGAP009604-PA"/>
    <property type="match status" value="1"/>
</dbReference>
<dbReference type="Pfam" id="PF14529">
    <property type="entry name" value="Exo_endo_phos_2"/>
    <property type="match status" value="1"/>
</dbReference>
<dbReference type="InterPro" id="IPR006616">
    <property type="entry name" value="DM9_repeat"/>
</dbReference>
<dbReference type="Pfam" id="PF11901">
    <property type="entry name" value="DM9"/>
    <property type="match status" value="1"/>
</dbReference>
<feature type="domain" description="Endonuclease/exonuclease/phosphatase" evidence="2">
    <location>
        <begin position="641"/>
        <end position="754"/>
    </location>
</feature>
<feature type="region of interest" description="Disordered" evidence="1">
    <location>
        <begin position="807"/>
        <end position="889"/>
    </location>
</feature>
<dbReference type="InterPro" id="IPR005135">
    <property type="entry name" value="Endo/exonuclease/phosphatase"/>
</dbReference>
<gene>
    <name evidence="3" type="ORF">HPB52_007674</name>
</gene>
<dbReference type="InterPro" id="IPR036691">
    <property type="entry name" value="Endo/exonu/phosph_ase_sf"/>
</dbReference>
<feature type="compositionally biased region" description="Polar residues" evidence="1">
    <location>
        <begin position="225"/>
        <end position="239"/>
    </location>
</feature>
<dbReference type="SUPFAM" id="SSF56219">
    <property type="entry name" value="DNase I-like"/>
    <property type="match status" value="1"/>
</dbReference>
<proteinExistence type="predicted"/>
<dbReference type="Proteomes" id="UP000821837">
    <property type="component" value="Chromosome 3"/>
</dbReference>
<feature type="compositionally biased region" description="Basic residues" evidence="1">
    <location>
        <begin position="259"/>
        <end position="272"/>
    </location>
</feature>
<sequence length="1094" mass="121368">MRRSTSSDGASAKKDSGNLLSVLQEALKRWDGASESCRSMFVCQVAKEALNAGYLPDMRPFDGIFSLFLGDSGKSPSTSKDAKALFPHQVFFHAMRDGFRGCKAKYDCDSPLQPPRYPRTRKPEETPWISYTLERVERLYERCVAHGSIWTPNKWTSDKRTDRRLRKRVTFEKDELHETPSRRGSSDAAGLPEREMEPQTIASTRPPAAGTSTTTLVEDMDLAGPSTSKAQGNMPTASQPEAFERTTSEDDWHTVLTLRQKKQQARAKKQGQKRPEEEKTKEAQPRPRRRKGVKLPPLPKDDFKIVIRPHQGLPLRSITTPEMAAAVTAACQHTVTGEHFLLRIKPGSNIAIISTSKQEVAERLRRITALTINGRTHAVNVYAATGEEALMGVIHGIPSRTPAETLMANLRVRTQGVEIIQARMMGETKSAKITFCGPTLPRFVYYCGGELACHPYRATVQVCKTCCSKGHRTDVCPQPDARVCRICGTRDPTDGHACVPKCASCGGEHVTGDRSCTQRLKQPRAPARQPRKRPPSPKRKELRWFSSDEEESELSDDGKPRSASRHSTPTRHDRNAARACSKSPPPRKPRSRSKSKKRTTNRPRRKAEESQTPITATTEPVGQQKQAPPAIVPRGRPKNIVANVYSSPRERKADFTPIISHAMHSATRGDRVILLGDFNAWHTEWGYKRDSAKGTSLLKATQAHDLILVTQPDSPTRLGNRVARDTAPDLCFVSDERGVTWTNLDETLGSDHYILSISIQTAKIRQPTGTARLTDWRKFRECQTDVQDLNTIKDWTTYLREAADQATKRIQTTPKNPAIDNHLMGGKTQPHQKMEEAAPQPKAQRAHSATHGGSQCEKEDKVEVAAGMAASSGGTGSQSGSAPSSVSALSLSERCRRNIESESEYESSESTADDWVRASDGHVPKNALVAGQNLNGECFYVGRVMLRGNLLPGKVLPSAKVCFVSLEQIEFSSNVYEVLVKAPSVNYQWVRMGGCVMPRNAIPAGRSATGELVYIGRHEHKGELTPGKVIPSQRCIYIPYLGKEIRYRDFEILIQGEYPYFERAKCKGKDKEQQIHDGPSSSGSRELSRGTPPP</sequence>
<reference evidence="3" key="2">
    <citation type="submission" date="2021-09" db="EMBL/GenBank/DDBJ databases">
        <authorList>
            <person name="Jia N."/>
            <person name="Wang J."/>
            <person name="Shi W."/>
            <person name="Du L."/>
            <person name="Sun Y."/>
            <person name="Zhan W."/>
            <person name="Jiang J."/>
            <person name="Wang Q."/>
            <person name="Zhang B."/>
            <person name="Ji P."/>
            <person name="Sakyi L.B."/>
            <person name="Cui X."/>
            <person name="Yuan T."/>
            <person name="Jiang B."/>
            <person name="Yang W."/>
            <person name="Lam T.T.-Y."/>
            <person name="Chang Q."/>
            <person name="Ding S."/>
            <person name="Wang X."/>
            <person name="Zhu J."/>
            <person name="Ruan X."/>
            <person name="Zhao L."/>
            <person name="Wei J."/>
            <person name="Que T."/>
            <person name="Du C."/>
            <person name="Cheng J."/>
            <person name="Dai P."/>
            <person name="Han X."/>
            <person name="Huang E."/>
            <person name="Gao Y."/>
            <person name="Liu J."/>
            <person name="Shao H."/>
            <person name="Ye R."/>
            <person name="Li L."/>
            <person name="Wei W."/>
            <person name="Wang X."/>
            <person name="Wang C."/>
            <person name="Huo Q."/>
            <person name="Li W."/>
            <person name="Guo W."/>
            <person name="Chen H."/>
            <person name="Chen S."/>
            <person name="Zhou L."/>
            <person name="Zhou L."/>
            <person name="Ni X."/>
            <person name="Tian J."/>
            <person name="Zhou Y."/>
            <person name="Sheng Y."/>
            <person name="Liu T."/>
            <person name="Pan Y."/>
            <person name="Xia L."/>
            <person name="Li J."/>
            <person name="Zhao F."/>
            <person name="Cao W."/>
        </authorList>
    </citation>
    <scope>NUCLEOTIDE SEQUENCE</scope>
    <source>
        <strain evidence="3">Rsan-2018</strain>
        <tissue evidence="3">Larvae</tissue>
    </source>
</reference>
<comment type="caution">
    <text evidence="3">The sequence shown here is derived from an EMBL/GenBank/DDBJ whole genome shotgun (WGS) entry which is preliminary data.</text>
</comment>